<dbReference type="EMBL" id="CT573213">
    <property type="protein sequence ID" value="CAJ62205.1"/>
    <property type="molecule type" value="Genomic_DNA"/>
</dbReference>
<dbReference type="Proteomes" id="UP000000657">
    <property type="component" value="Chromosome"/>
</dbReference>
<organism evidence="7 8">
    <name type="scientific">Frankia alni (strain DSM 45986 / CECT 9034 / ACN14a)</name>
    <dbReference type="NCBI Taxonomy" id="326424"/>
    <lineage>
        <taxon>Bacteria</taxon>
        <taxon>Bacillati</taxon>
        <taxon>Actinomycetota</taxon>
        <taxon>Actinomycetes</taxon>
        <taxon>Frankiales</taxon>
        <taxon>Frankiaceae</taxon>
        <taxon>Frankia</taxon>
    </lineage>
</organism>
<evidence type="ECO:0000256" key="1">
    <source>
        <dbReference type="ARBA" id="ARBA00023015"/>
    </source>
</evidence>
<keyword evidence="3" id="KW-0804">Transcription</keyword>
<gene>
    <name evidence="7" type="ordered locus">FRAAL3562</name>
</gene>
<dbReference type="GO" id="GO:0003700">
    <property type="term" value="F:DNA-binding transcription factor activity"/>
    <property type="evidence" value="ECO:0007669"/>
    <property type="project" value="TreeGrafter"/>
</dbReference>
<accession>Q0RJV5</accession>
<dbReference type="HOGENOM" id="CLU_086309_0_0_11"/>
<dbReference type="PROSITE" id="PS50977">
    <property type="entry name" value="HTH_TETR_2"/>
    <property type="match status" value="1"/>
</dbReference>
<evidence type="ECO:0000256" key="5">
    <source>
        <dbReference type="SAM" id="MobiDB-lite"/>
    </source>
</evidence>
<dbReference type="SUPFAM" id="SSF46689">
    <property type="entry name" value="Homeodomain-like"/>
    <property type="match status" value="1"/>
</dbReference>
<evidence type="ECO:0000256" key="2">
    <source>
        <dbReference type="ARBA" id="ARBA00023125"/>
    </source>
</evidence>
<feature type="domain" description="HTH tetR-type" evidence="6">
    <location>
        <begin position="42"/>
        <end position="102"/>
    </location>
</feature>
<evidence type="ECO:0000313" key="8">
    <source>
        <dbReference type="Proteomes" id="UP000000657"/>
    </source>
</evidence>
<dbReference type="Pfam" id="PF00440">
    <property type="entry name" value="TetR_N"/>
    <property type="match status" value="1"/>
</dbReference>
<dbReference type="InterPro" id="IPR001647">
    <property type="entry name" value="HTH_TetR"/>
</dbReference>
<dbReference type="PANTHER" id="PTHR30055">
    <property type="entry name" value="HTH-TYPE TRANSCRIPTIONAL REGULATOR RUTR"/>
    <property type="match status" value="1"/>
</dbReference>
<evidence type="ECO:0000313" key="7">
    <source>
        <dbReference type="EMBL" id="CAJ62205.1"/>
    </source>
</evidence>
<reference evidence="7 8" key="1">
    <citation type="journal article" date="2007" name="Genome Res.">
        <title>Genome characteristics of facultatively symbiotic Frankia sp. strains reflect host range and host plant biogeography.</title>
        <authorList>
            <person name="Normand P."/>
            <person name="Lapierre P."/>
            <person name="Tisa L.S."/>
            <person name="Gogarten J.P."/>
            <person name="Alloisio N."/>
            <person name="Bagnarol E."/>
            <person name="Bassi C.A."/>
            <person name="Berry A.M."/>
            <person name="Bickhart D.M."/>
            <person name="Choisne N."/>
            <person name="Couloux A."/>
            <person name="Cournoyer B."/>
            <person name="Cruveiller S."/>
            <person name="Daubin V."/>
            <person name="Demange N."/>
            <person name="Francino M.P."/>
            <person name="Goltsman E."/>
            <person name="Huang Y."/>
            <person name="Kopp O.R."/>
            <person name="Labarre L."/>
            <person name="Lapidus A."/>
            <person name="Lavire C."/>
            <person name="Marechal J."/>
            <person name="Martinez M."/>
            <person name="Mastronunzio J.E."/>
            <person name="Mullin B.C."/>
            <person name="Niemann J."/>
            <person name="Pujic P."/>
            <person name="Rawnsley T."/>
            <person name="Rouy Z."/>
            <person name="Schenowitz C."/>
            <person name="Sellstedt A."/>
            <person name="Tavares F."/>
            <person name="Tomkins J.P."/>
            <person name="Vallenet D."/>
            <person name="Valverde C."/>
            <person name="Wall L.G."/>
            <person name="Wang Y."/>
            <person name="Medigue C."/>
            <person name="Benson D.R."/>
        </authorList>
    </citation>
    <scope>NUCLEOTIDE SEQUENCE [LARGE SCALE GENOMIC DNA]</scope>
    <source>
        <strain evidence="8">DSM 45986 / CECT 9034 / ACN14a</strain>
    </source>
</reference>
<dbReference type="FunFam" id="1.10.10.60:FF:000141">
    <property type="entry name" value="TetR family transcriptional regulator"/>
    <property type="match status" value="1"/>
</dbReference>
<sequence>MGDSTSAEIVDEGAAPDDDPRDLQVEPAGTETAAGRLGWRAARTRNAILDASKKLFLERGYAGTRINNITDACGISRAGFYTYFRDKREIFDTLGQATFRELLQVIAEWETIPRPCTRADAVAWVWKYFAFMDQHGAFILSAQSGPADESVGAASNKMQMRVAWLLGVHLRGRQRTPTDAPEALGLAVQSMMDRTWYHCHAQHLPVDDADVVNTIGGFITAVLEA</sequence>
<dbReference type="PRINTS" id="PR00455">
    <property type="entry name" value="HTHTETR"/>
</dbReference>
<dbReference type="KEGG" id="fal:FRAAL3562"/>
<feature type="compositionally biased region" description="Acidic residues" evidence="5">
    <location>
        <begin position="9"/>
        <end position="20"/>
    </location>
</feature>
<name>Q0RJV5_FRAAA</name>
<dbReference type="RefSeq" id="WP_011604703.1">
    <property type="nucleotide sequence ID" value="NC_008278.1"/>
</dbReference>
<dbReference type="InterPro" id="IPR050109">
    <property type="entry name" value="HTH-type_TetR-like_transc_reg"/>
</dbReference>
<keyword evidence="8" id="KW-1185">Reference proteome</keyword>
<evidence type="ECO:0000256" key="3">
    <source>
        <dbReference type="ARBA" id="ARBA00023163"/>
    </source>
</evidence>
<feature type="DNA-binding region" description="H-T-H motif" evidence="4">
    <location>
        <begin position="65"/>
        <end position="84"/>
    </location>
</feature>
<dbReference type="PANTHER" id="PTHR30055:SF234">
    <property type="entry name" value="HTH-TYPE TRANSCRIPTIONAL REGULATOR BETI"/>
    <property type="match status" value="1"/>
</dbReference>
<dbReference type="OrthoDB" id="158903at2"/>
<evidence type="ECO:0000256" key="4">
    <source>
        <dbReference type="PROSITE-ProRule" id="PRU00335"/>
    </source>
</evidence>
<dbReference type="Gene3D" id="1.10.357.10">
    <property type="entry name" value="Tetracycline Repressor, domain 2"/>
    <property type="match status" value="1"/>
</dbReference>
<keyword evidence="2 4" id="KW-0238">DNA-binding</keyword>
<evidence type="ECO:0000259" key="6">
    <source>
        <dbReference type="PROSITE" id="PS50977"/>
    </source>
</evidence>
<dbReference type="AlphaFoldDB" id="Q0RJV5"/>
<dbReference type="GO" id="GO:0000976">
    <property type="term" value="F:transcription cis-regulatory region binding"/>
    <property type="evidence" value="ECO:0007669"/>
    <property type="project" value="TreeGrafter"/>
</dbReference>
<keyword evidence="1" id="KW-0805">Transcription regulation</keyword>
<dbReference type="InterPro" id="IPR009057">
    <property type="entry name" value="Homeodomain-like_sf"/>
</dbReference>
<dbReference type="GO" id="GO:0045892">
    <property type="term" value="P:negative regulation of DNA-templated transcription"/>
    <property type="evidence" value="ECO:0007669"/>
    <property type="project" value="UniProtKB-ARBA"/>
</dbReference>
<protein>
    <submittedName>
        <fullName evidence="7">HTH-type transcriptional regulator</fullName>
    </submittedName>
</protein>
<dbReference type="STRING" id="326424.FRAAL3562"/>
<proteinExistence type="predicted"/>
<feature type="region of interest" description="Disordered" evidence="5">
    <location>
        <begin position="1"/>
        <end position="23"/>
    </location>
</feature>
<dbReference type="eggNOG" id="COG1309">
    <property type="taxonomic scope" value="Bacteria"/>
</dbReference>